<dbReference type="GO" id="GO:0003677">
    <property type="term" value="F:DNA binding"/>
    <property type="evidence" value="ECO:0007669"/>
    <property type="project" value="UniProtKB-KW"/>
</dbReference>
<keyword evidence="3" id="KW-0731">Sigma factor</keyword>
<dbReference type="Pfam" id="PF04542">
    <property type="entry name" value="Sigma70_r2"/>
    <property type="match status" value="1"/>
</dbReference>
<evidence type="ECO:0000256" key="1">
    <source>
        <dbReference type="ARBA" id="ARBA00010641"/>
    </source>
</evidence>
<evidence type="ECO:0000256" key="5">
    <source>
        <dbReference type="ARBA" id="ARBA00023163"/>
    </source>
</evidence>
<dbReference type="InterPro" id="IPR013249">
    <property type="entry name" value="RNA_pol_sigma70_r4_t2"/>
</dbReference>
<dbReference type="SUPFAM" id="SSF88946">
    <property type="entry name" value="Sigma2 domain of RNA polymerase sigma factors"/>
    <property type="match status" value="1"/>
</dbReference>
<sequence>MGIIRSYFYNKKLSSLQDALERCLRDREDGKAFVYKKYYGYLMAIIIRYVKQDVDAEELVNESFVRVFRKLESFNRDIDDENLEKSFRAWIGRIAANISIDFLRSKKQFYSVEDLGEGDMHTPAVQLDSRLEVNEIMRLLDQLPEIQKTIFNLYEIEGYSHDEIAQMLNIPDSTSRTYLTRAKQKLRKLYLDYTGVVQEIR</sequence>
<dbReference type="PANTHER" id="PTHR43133:SF8">
    <property type="entry name" value="RNA POLYMERASE SIGMA FACTOR HI_1459-RELATED"/>
    <property type="match status" value="1"/>
</dbReference>
<feature type="domain" description="RNA polymerase sigma-70 region 2" evidence="6">
    <location>
        <begin position="35"/>
        <end position="107"/>
    </location>
</feature>
<dbReference type="InterPro" id="IPR007627">
    <property type="entry name" value="RNA_pol_sigma70_r2"/>
</dbReference>
<comment type="similarity">
    <text evidence="1">Belongs to the sigma-70 factor family. ECF subfamily.</text>
</comment>
<evidence type="ECO:0000259" key="6">
    <source>
        <dbReference type="Pfam" id="PF04542"/>
    </source>
</evidence>
<name>A0A2X2JM20_SPHMU</name>
<evidence type="ECO:0000256" key="4">
    <source>
        <dbReference type="ARBA" id="ARBA00023125"/>
    </source>
</evidence>
<dbReference type="SUPFAM" id="SSF88659">
    <property type="entry name" value="Sigma3 and sigma4 domains of RNA polymerase sigma factors"/>
    <property type="match status" value="1"/>
</dbReference>
<dbReference type="NCBIfam" id="TIGR02937">
    <property type="entry name" value="sigma70-ECF"/>
    <property type="match status" value="1"/>
</dbReference>
<dbReference type="CDD" id="cd06171">
    <property type="entry name" value="Sigma70_r4"/>
    <property type="match status" value="1"/>
</dbReference>
<protein>
    <submittedName>
        <fullName evidence="8">RNA polymerase sigma factor sigM</fullName>
    </submittedName>
</protein>
<dbReference type="GeneID" id="97180568"/>
<feature type="domain" description="RNA polymerase sigma factor 70 region 4 type 2" evidence="7">
    <location>
        <begin position="135"/>
        <end position="186"/>
    </location>
</feature>
<evidence type="ECO:0000313" key="10">
    <source>
        <dbReference type="Proteomes" id="UP000251241"/>
    </source>
</evidence>
<dbReference type="InterPro" id="IPR013325">
    <property type="entry name" value="RNA_pol_sigma_r2"/>
</dbReference>
<keyword evidence="5" id="KW-0804">Transcription</keyword>
<dbReference type="Pfam" id="PF08281">
    <property type="entry name" value="Sigma70_r4_2"/>
    <property type="match status" value="1"/>
</dbReference>
<dbReference type="InterPro" id="IPR014284">
    <property type="entry name" value="RNA_pol_sigma-70_dom"/>
</dbReference>
<dbReference type="Proteomes" id="UP000432350">
    <property type="component" value="Unassembled WGS sequence"/>
</dbReference>
<dbReference type="Proteomes" id="UP000251241">
    <property type="component" value="Unassembled WGS sequence"/>
</dbReference>
<reference evidence="9 11" key="2">
    <citation type="submission" date="2019-10" db="EMBL/GenBank/DDBJ databases">
        <authorList>
            <person name="Karimi E."/>
        </authorList>
    </citation>
    <scope>NUCLEOTIDE SEQUENCE [LARGE SCALE GENOMIC DNA]</scope>
    <source>
        <strain evidence="9">Sphingobacterium sp. 8BC</strain>
    </source>
</reference>
<evidence type="ECO:0000256" key="3">
    <source>
        <dbReference type="ARBA" id="ARBA00023082"/>
    </source>
</evidence>
<reference evidence="8 10" key="1">
    <citation type="submission" date="2018-06" db="EMBL/GenBank/DDBJ databases">
        <authorList>
            <consortium name="Pathogen Informatics"/>
            <person name="Doyle S."/>
        </authorList>
    </citation>
    <scope>NUCLEOTIDE SEQUENCE [LARGE SCALE GENOMIC DNA]</scope>
    <source>
        <strain evidence="8 10">NCTC11343</strain>
    </source>
</reference>
<dbReference type="EMBL" id="UAUU01000011">
    <property type="protein sequence ID" value="SPZ95222.1"/>
    <property type="molecule type" value="Genomic_DNA"/>
</dbReference>
<evidence type="ECO:0000256" key="2">
    <source>
        <dbReference type="ARBA" id="ARBA00023015"/>
    </source>
</evidence>
<dbReference type="Gene3D" id="1.10.10.10">
    <property type="entry name" value="Winged helix-like DNA-binding domain superfamily/Winged helix DNA-binding domain"/>
    <property type="match status" value="1"/>
</dbReference>
<evidence type="ECO:0000313" key="11">
    <source>
        <dbReference type="Proteomes" id="UP000432350"/>
    </source>
</evidence>
<organism evidence="8 10">
    <name type="scientific">Sphingobacterium multivorum</name>
    <dbReference type="NCBI Taxonomy" id="28454"/>
    <lineage>
        <taxon>Bacteria</taxon>
        <taxon>Pseudomonadati</taxon>
        <taxon>Bacteroidota</taxon>
        <taxon>Sphingobacteriia</taxon>
        <taxon>Sphingobacteriales</taxon>
        <taxon>Sphingobacteriaceae</taxon>
        <taxon>Sphingobacterium</taxon>
    </lineage>
</organism>
<accession>A0A2X2JM20</accession>
<evidence type="ECO:0000313" key="9">
    <source>
        <dbReference type="EMBL" id="VXD05941.1"/>
    </source>
</evidence>
<dbReference type="InterPro" id="IPR036388">
    <property type="entry name" value="WH-like_DNA-bd_sf"/>
</dbReference>
<proteinExistence type="inferred from homology"/>
<keyword evidence="2" id="KW-0805">Transcription regulation</keyword>
<dbReference type="PANTHER" id="PTHR43133">
    <property type="entry name" value="RNA POLYMERASE ECF-TYPE SIGMA FACTO"/>
    <property type="match status" value="1"/>
</dbReference>
<evidence type="ECO:0000259" key="7">
    <source>
        <dbReference type="Pfam" id="PF08281"/>
    </source>
</evidence>
<dbReference type="InterPro" id="IPR039425">
    <property type="entry name" value="RNA_pol_sigma-70-like"/>
</dbReference>
<dbReference type="GO" id="GO:0006352">
    <property type="term" value="P:DNA-templated transcription initiation"/>
    <property type="evidence" value="ECO:0007669"/>
    <property type="project" value="InterPro"/>
</dbReference>
<dbReference type="AlphaFoldDB" id="A0A2X2JM20"/>
<evidence type="ECO:0000313" key="8">
    <source>
        <dbReference type="EMBL" id="SPZ95222.1"/>
    </source>
</evidence>
<gene>
    <name evidence="8" type="primary">sigM_5</name>
    <name evidence="9" type="synonym">sigM</name>
    <name evidence="8" type="ORF">NCTC11343_05845</name>
    <name evidence="9" type="ORF">SPHINGO8BC_60769</name>
</gene>
<dbReference type="EMBL" id="CABWMV010000025">
    <property type="protein sequence ID" value="VXD05941.1"/>
    <property type="molecule type" value="Genomic_DNA"/>
</dbReference>
<dbReference type="GO" id="GO:0016987">
    <property type="term" value="F:sigma factor activity"/>
    <property type="evidence" value="ECO:0007669"/>
    <property type="project" value="UniProtKB-KW"/>
</dbReference>
<dbReference type="InterPro" id="IPR013324">
    <property type="entry name" value="RNA_pol_sigma_r3/r4-like"/>
</dbReference>
<accession>A0A654DIZ2</accession>
<dbReference type="Gene3D" id="1.10.1740.10">
    <property type="match status" value="1"/>
</dbReference>
<dbReference type="RefSeq" id="WP_046673558.1">
    <property type="nucleotide sequence ID" value="NZ_CP068086.1"/>
</dbReference>
<keyword evidence="4" id="KW-0238">DNA-binding</keyword>